<sequence length="288" mass="32588">MKNIKTICTNHINLLCLILVQQSELSIKLQEAIRIIDEAIDRYGDGLAFSFNGGKDCTVILALYSICLLRRNRIKPGLDLKKIPALYIVNSNSFSEIDEFVEECRINYNIDLVKVSGPMKVGLLQFLNSHSYIKAILIGTRKTDPYGHLLSDFCVTSEGWPECMRVHPILDWSYNAIWDFLLLFKVPYCSLYDKGYTSLGDKNNTHPNPLLINENSPSGYSPAYLLKDDSITSDDIPNALLSRAKNVLYTEPCQSMNAERMNVNIQMNWWGGGDSGVRNRIRLALGLR</sequence>
<keyword evidence="15" id="KW-0378">Hydrolase</keyword>
<feature type="domain" description="Phosphoadenosine phosphosulphate reductase" evidence="14">
    <location>
        <begin position="125"/>
        <end position="207"/>
    </location>
</feature>
<keyword evidence="3" id="KW-0285">Flavoprotein</keyword>
<keyword evidence="5" id="KW-0808">Transferase</keyword>
<evidence type="ECO:0000256" key="7">
    <source>
        <dbReference type="ARBA" id="ARBA00022741"/>
    </source>
</evidence>
<evidence type="ECO:0000256" key="3">
    <source>
        <dbReference type="ARBA" id="ARBA00022630"/>
    </source>
</evidence>
<evidence type="ECO:0000256" key="10">
    <source>
        <dbReference type="ARBA" id="ARBA00031145"/>
    </source>
</evidence>
<keyword evidence="4" id="KW-0288">FMN</keyword>
<dbReference type="Gene3D" id="3.40.50.620">
    <property type="entry name" value="HUPs"/>
    <property type="match status" value="1"/>
</dbReference>
<dbReference type="SUPFAM" id="SSF52402">
    <property type="entry name" value="Adenine nucleotide alpha hydrolases-like"/>
    <property type="match status" value="1"/>
</dbReference>
<dbReference type="EC" id="2.7.7.2" evidence="2"/>
<dbReference type="OMA" id="LPYCCLY"/>
<keyword evidence="7" id="KW-0547">Nucleotide-binding</keyword>
<dbReference type="EMBL" id="KQ964440">
    <property type="protein sequence ID" value="KXN73243.1"/>
    <property type="molecule type" value="Genomic_DNA"/>
</dbReference>
<evidence type="ECO:0000313" key="15">
    <source>
        <dbReference type="EMBL" id="KXN73243.1"/>
    </source>
</evidence>
<organism evidence="15 16">
    <name type="scientific">Conidiobolus coronatus (strain ATCC 28846 / CBS 209.66 / NRRL 28638)</name>
    <name type="common">Delacroixia coronata</name>
    <dbReference type="NCBI Taxonomy" id="796925"/>
    <lineage>
        <taxon>Eukaryota</taxon>
        <taxon>Fungi</taxon>
        <taxon>Fungi incertae sedis</taxon>
        <taxon>Zoopagomycota</taxon>
        <taxon>Entomophthoromycotina</taxon>
        <taxon>Entomophthoromycetes</taxon>
        <taxon>Entomophthorales</taxon>
        <taxon>Ancylistaceae</taxon>
        <taxon>Conidiobolus</taxon>
    </lineage>
</organism>
<keyword evidence="6" id="KW-0548">Nucleotidyltransferase</keyword>
<evidence type="ECO:0000256" key="4">
    <source>
        <dbReference type="ARBA" id="ARBA00022643"/>
    </source>
</evidence>
<comment type="pathway">
    <text evidence="1">Cofactor biosynthesis; FAD biosynthesis; FAD from FMN: step 1/1.</text>
</comment>
<accession>A0A137PE08</accession>
<dbReference type="GO" id="GO:0005524">
    <property type="term" value="F:ATP binding"/>
    <property type="evidence" value="ECO:0007669"/>
    <property type="project" value="UniProtKB-KW"/>
</dbReference>
<dbReference type="PANTHER" id="PTHR23293">
    <property type="entry name" value="FAD SYNTHETASE-RELATED FMN ADENYLYLTRANSFERASE"/>
    <property type="match status" value="1"/>
</dbReference>
<dbReference type="GO" id="GO:0003919">
    <property type="term" value="F:FMN adenylyltransferase activity"/>
    <property type="evidence" value="ECO:0007669"/>
    <property type="project" value="UniProtKB-EC"/>
</dbReference>
<keyword evidence="13" id="KW-0732">Signal</keyword>
<comment type="catalytic activity">
    <reaction evidence="12">
        <text>FMN + ATP + H(+) = FAD + diphosphate</text>
        <dbReference type="Rhea" id="RHEA:17237"/>
        <dbReference type="ChEBI" id="CHEBI:15378"/>
        <dbReference type="ChEBI" id="CHEBI:30616"/>
        <dbReference type="ChEBI" id="CHEBI:33019"/>
        <dbReference type="ChEBI" id="CHEBI:57692"/>
        <dbReference type="ChEBI" id="CHEBI:58210"/>
        <dbReference type="EC" id="2.7.7.2"/>
    </reaction>
</comment>
<dbReference type="CDD" id="cd23948">
    <property type="entry name" value="FAD_synthase"/>
    <property type="match status" value="1"/>
</dbReference>
<feature type="signal peptide" evidence="13">
    <location>
        <begin position="1"/>
        <end position="22"/>
    </location>
</feature>
<gene>
    <name evidence="15" type="ORF">CONCODRAFT_3919</name>
</gene>
<evidence type="ECO:0000259" key="14">
    <source>
        <dbReference type="Pfam" id="PF01507"/>
    </source>
</evidence>
<evidence type="ECO:0000256" key="13">
    <source>
        <dbReference type="SAM" id="SignalP"/>
    </source>
</evidence>
<feature type="domain" description="Phosphoadenosine phosphosulphate reductase" evidence="14">
    <location>
        <begin position="47"/>
        <end position="121"/>
    </location>
</feature>
<evidence type="ECO:0000256" key="2">
    <source>
        <dbReference type="ARBA" id="ARBA00012393"/>
    </source>
</evidence>
<dbReference type="InterPro" id="IPR002500">
    <property type="entry name" value="PAPS_reduct_dom"/>
</dbReference>
<feature type="chain" id="PRO_5007294777" description="FAD synthase" evidence="13">
    <location>
        <begin position="23"/>
        <end position="288"/>
    </location>
</feature>
<dbReference type="InterPro" id="IPR014729">
    <property type="entry name" value="Rossmann-like_a/b/a_fold"/>
</dbReference>
<evidence type="ECO:0000256" key="11">
    <source>
        <dbReference type="ARBA" id="ARBA00031871"/>
    </source>
</evidence>
<evidence type="ECO:0000256" key="6">
    <source>
        <dbReference type="ARBA" id="ARBA00022695"/>
    </source>
</evidence>
<dbReference type="Pfam" id="PF01507">
    <property type="entry name" value="PAPS_reduct"/>
    <property type="match status" value="2"/>
</dbReference>
<dbReference type="GO" id="GO:0006747">
    <property type="term" value="P:FAD biosynthetic process"/>
    <property type="evidence" value="ECO:0007669"/>
    <property type="project" value="TreeGrafter"/>
</dbReference>
<name>A0A137PE08_CONC2</name>
<evidence type="ECO:0000256" key="1">
    <source>
        <dbReference type="ARBA" id="ARBA00004726"/>
    </source>
</evidence>
<evidence type="ECO:0000256" key="9">
    <source>
        <dbReference type="ARBA" id="ARBA00022840"/>
    </source>
</evidence>
<keyword evidence="8" id="KW-0274">FAD</keyword>
<evidence type="ECO:0000256" key="8">
    <source>
        <dbReference type="ARBA" id="ARBA00022827"/>
    </source>
</evidence>
<evidence type="ECO:0000256" key="12">
    <source>
        <dbReference type="ARBA" id="ARBA00049494"/>
    </source>
</evidence>
<dbReference type="GO" id="GO:0016787">
    <property type="term" value="F:hydrolase activity"/>
    <property type="evidence" value="ECO:0007669"/>
    <property type="project" value="UniProtKB-KW"/>
</dbReference>
<dbReference type="OrthoDB" id="270728at2759"/>
<reference evidence="15 16" key="1">
    <citation type="journal article" date="2015" name="Genome Biol. Evol.">
        <title>Phylogenomic analyses indicate that early fungi evolved digesting cell walls of algal ancestors of land plants.</title>
        <authorList>
            <person name="Chang Y."/>
            <person name="Wang S."/>
            <person name="Sekimoto S."/>
            <person name="Aerts A.L."/>
            <person name="Choi C."/>
            <person name="Clum A."/>
            <person name="LaButti K.M."/>
            <person name="Lindquist E.A."/>
            <person name="Yee Ngan C."/>
            <person name="Ohm R.A."/>
            <person name="Salamov A.A."/>
            <person name="Grigoriev I.V."/>
            <person name="Spatafora J.W."/>
            <person name="Berbee M.L."/>
        </authorList>
    </citation>
    <scope>NUCLEOTIDE SEQUENCE [LARGE SCALE GENOMIC DNA]</scope>
    <source>
        <strain evidence="15 16">NRRL 28638</strain>
    </source>
</reference>
<dbReference type="Proteomes" id="UP000070444">
    <property type="component" value="Unassembled WGS sequence"/>
</dbReference>
<dbReference type="AlphaFoldDB" id="A0A137PE08"/>
<proteinExistence type="predicted"/>
<evidence type="ECO:0000313" key="16">
    <source>
        <dbReference type="Proteomes" id="UP000070444"/>
    </source>
</evidence>
<keyword evidence="9" id="KW-0067">ATP-binding</keyword>
<keyword evidence="16" id="KW-1185">Reference proteome</keyword>
<evidence type="ECO:0000256" key="5">
    <source>
        <dbReference type="ARBA" id="ARBA00022679"/>
    </source>
</evidence>
<protein>
    <recommendedName>
        <fullName evidence="2">FAD synthase</fullName>
        <ecNumber evidence="2">2.7.7.2</ecNumber>
    </recommendedName>
    <alternativeName>
        <fullName evidence="10">FAD pyrophosphorylase</fullName>
    </alternativeName>
    <alternativeName>
        <fullName evidence="11">FMN adenylyltransferase</fullName>
    </alternativeName>
</protein>
<dbReference type="PANTHER" id="PTHR23293:SF9">
    <property type="entry name" value="FAD SYNTHASE"/>
    <property type="match status" value="1"/>
</dbReference>
<dbReference type="STRING" id="796925.A0A137PE08"/>